<name>A0AAD4ZFF5_PRUDU</name>
<dbReference type="AlphaFoldDB" id="A0AAD4ZFF5"/>
<dbReference type="Proteomes" id="UP001054821">
    <property type="component" value="Chromosome 2"/>
</dbReference>
<dbReference type="EMBL" id="JAJFAZ020000002">
    <property type="protein sequence ID" value="KAI5343581.1"/>
    <property type="molecule type" value="Genomic_DNA"/>
</dbReference>
<reference evidence="1 2" key="1">
    <citation type="journal article" date="2022" name="G3 (Bethesda)">
        <title>Whole-genome sequence and methylome profiling of the almond [Prunus dulcis (Mill.) D.A. Webb] cultivar 'Nonpareil'.</title>
        <authorList>
            <person name="D'Amico-Willman K.M."/>
            <person name="Ouma W.Z."/>
            <person name="Meulia T."/>
            <person name="Sideli G.M."/>
            <person name="Gradziel T.M."/>
            <person name="Fresnedo-Ramirez J."/>
        </authorList>
    </citation>
    <scope>NUCLEOTIDE SEQUENCE [LARGE SCALE GENOMIC DNA]</scope>
    <source>
        <strain evidence="1">Clone GOH B32 T37-40</strain>
    </source>
</reference>
<comment type="caution">
    <text evidence="1">The sequence shown here is derived from an EMBL/GenBank/DDBJ whole genome shotgun (WGS) entry which is preliminary data.</text>
</comment>
<protein>
    <submittedName>
        <fullName evidence="1">Uncharacterized protein</fullName>
    </submittedName>
</protein>
<evidence type="ECO:0000313" key="2">
    <source>
        <dbReference type="Proteomes" id="UP001054821"/>
    </source>
</evidence>
<sequence length="166" mass="18410">MLVLFPEAEGSTLSEEVLGELPEVIAAAMEEEPWILHFDGSFTTNGGAAAAERLINSFKQIVMVHIPGVTNRYADALATLGSKLPFVREQPNIIVIRRDTPMVEAMIQGELLEGDDWRKPVKKKLRAGSSIKDLKDNIIIFGELYRRLPGGILTQCIGVIEARRRL</sequence>
<organism evidence="1 2">
    <name type="scientific">Prunus dulcis</name>
    <name type="common">Almond</name>
    <name type="synonym">Amygdalus dulcis</name>
    <dbReference type="NCBI Taxonomy" id="3755"/>
    <lineage>
        <taxon>Eukaryota</taxon>
        <taxon>Viridiplantae</taxon>
        <taxon>Streptophyta</taxon>
        <taxon>Embryophyta</taxon>
        <taxon>Tracheophyta</taxon>
        <taxon>Spermatophyta</taxon>
        <taxon>Magnoliopsida</taxon>
        <taxon>eudicotyledons</taxon>
        <taxon>Gunneridae</taxon>
        <taxon>Pentapetalae</taxon>
        <taxon>rosids</taxon>
        <taxon>fabids</taxon>
        <taxon>Rosales</taxon>
        <taxon>Rosaceae</taxon>
        <taxon>Amygdaloideae</taxon>
        <taxon>Amygdaleae</taxon>
        <taxon>Prunus</taxon>
    </lineage>
</organism>
<proteinExistence type="predicted"/>
<accession>A0AAD4ZFF5</accession>
<keyword evidence="2" id="KW-1185">Reference proteome</keyword>
<evidence type="ECO:0000313" key="1">
    <source>
        <dbReference type="EMBL" id="KAI5343581.1"/>
    </source>
</evidence>
<gene>
    <name evidence="1" type="ORF">L3X38_011457</name>
</gene>